<dbReference type="InterPro" id="IPR032466">
    <property type="entry name" value="Metal_Hydrolase"/>
</dbReference>
<dbReference type="GO" id="GO:0004038">
    <property type="term" value="F:allantoinase activity"/>
    <property type="evidence" value="ECO:0007669"/>
    <property type="project" value="TreeGrafter"/>
</dbReference>
<comment type="cofactor">
    <cofactor evidence="1">
        <name>Zn(2+)</name>
        <dbReference type="ChEBI" id="CHEBI:29105"/>
    </cofactor>
</comment>
<gene>
    <name evidence="6" type="ORF">B9Q02_03735</name>
</gene>
<dbReference type="Gene3D" id="3.20.20.140">
    <property type="entry name" value="Metal-dependent hydrolases"/>
    <property type="match status" value="1"/>
</dbReference>
<dbReference type="PANTHER" id="PTHR43668">
    <property type="entry name" value="ALLANTOINASE"/>
    <property type="match status" value="1"/>
</dbReference>
<dbReference type="SUPFAM" id="SSF51556">
    <property type="entry name" value="Metallo-dependent hydrolases"/>
    <property type="match status" value="1"/>
</dbReference>
<dbReference type="Pfam" id="PF01979">
    <property type="entry name" value="Amidohydro_1"/>
    <property type="match status" value="1"/>
</dbReference>
<dbReference type="Gene3D" id="2.30.40.10">
    <property type="entry name" value="Urease, subunit C, domain 1"/>
    <property type="match status" value="1"/>
</dbReference>
<feature type="domain" description="Amidohydrolase-related" evidence="5">
    <location>
        <begin position="54"/>
        <end position="429"/>
    </location>
</feature>
<comment type="similarity">
    <text evidence="2">Belongs to the metallo-dependent hydrolases superfamily. Hydantoinase/dihydropyrimidinase family.</text>
</comment>
<dbReference type="PROSITE" id="PS00483">
    <property type="entry name" value="DIHYDROOROTASE_2"/>
    <property type="match status" value="1"/>
</dbReference>
<reference evidence="6 7" key="1">
    <citation type="submission" date="2017-04" db="EMBL/GenBank/DDBJ databases">
        <title>Novel microbial lineages endemic to geothermal iron-oxide mats fill important gaps in the evolutionary history of Archaea.</title>
        <authorList>
            <person name="Jay Z.J."/>
            <person name="Beam J.P."/>
            <person name="Dlakic M."/>
            <person name="Rusch D.B."/>
            <person name="Kozubal M.A."/>
            <person name="Inskeep W.P."/>
        </authorList>
    </citation>
    <scope>NUCLEOTIDE SEQUENCE [LARGE SCALE GENOMIC DNA]</scope>
    <source>
        <strain evidence="6">BE_D</strain>
    </source>
</reference>
<dbReference type="GO" id="GO:0005737">
    <property type="term" value="C:cytoplasm"/>
    <property type="evidence" value="ECO:0007669"/>
    <property type="project" value="TreeGrafter"/>
</dbReference>
<keyword evidence="3" id="KW-0479">Metal-binding</keyword>
<evidence type="ECO:0000256" key="1">
    <source>
        <dbReference type="ARBA" id="ARBA00001947"/>
    </source>
</evidence>
<dbReference type="GO" id="GO:0006145">
    <property type="term" value="P:purine nucleobase catabolic process"/>
    <property type="evidence" value="ECO:0007669"/>
    <property type="project" value="TreeGrafter"/>
</dbReference>
<accession>A0A2R6AI88</accession>
<dbReference type="InterPro" id="IPR006680">
    <property type="entry name" value="Amidohydro-rel"/>
</dbReference>
<name>A0A2R6AI88_9ARCH</name>
<dbReference type="AlphaFoldDB" id="A0A2R6AI88"/>
<evidence type="ECO:0000313" key="7">
    <source>
        <dbReference type="Proteomes" id="UP000240569"/>
    </source>
</evidence>
<dbReference type="InterPro" id="IPR011059">
    <property type="entry name" value="Metal-dep_hydrolase_composite"/>
</dbReference>
<dbReference type="Proteomes" id="UP000240569">
    <property type="component" value="Unassembled WGS sequence"/>
</dbReference>
<dbReference type="GO" id="GO:0046872">
    <property type="term" value="F:metal ion binding"/>
    <property type="evidence" value="ECO:0007669"/>
    <property type="project" value="UniProtKB-KW"/>
</dbReference>
<dbReference type="NCBIfam" id="TIGR00857">
    <property type="entry name" value="pyrC_multi"/>
    <property type="match status" value="1"/>
</dbReference>
<evidence type="ECO:0000259" key="5">
    <source>
        <dbReference type="Pfam" id="PF01979"/>
    </source>
</evidence>
<evidence type="ECO:0000256" key="3">
    <source>
        <dbReference type="ARBA" id="ARBA00022723"/>
    </source>
</evidence>
<evidence type="ECO:0000313" key="6">
    <source>
        <dbReference type="EMBL" id="PSN86100.1"/>
    </source>
</evidence>
<proteinExistence type="inferred from homology"/>
<protein>
    <recommendedName>
        <fullName evidence="5">Amidohydrolase-related domain-containing protein</fullName>
    </recommendedName>
</protein>
<dbReference type="SUPFAM" id="SSF51338">
    <property type="entry name" value="Composite domain of metallo-dependent hydrolases"/>
    <property type="match status" value="1"/>
</dbReference>
<keyword evidence="4" id="KW-0378">Hydrolase</keyword>
<organism evidence="6 7">
    <name type="scientific">Candidatus Marsarchaeota G1 archaeon BE_D</name>
    <dbReference type="NCBI Taxonomy" id="1978156"/>
    <lineage>
        <taxon>Archaea</taxon>
        <taxon>Candidatus Marsarchaeota</taxon>
        <taxon>Candidatus Marsarchaeota group 1</taxon>
    </lineage>
</organism>
<dbReference type="EMBL" id="NEXD01000013">
    <property type="protein sequence ID" value="PSN86100.1"/>
    <property type="molecule type" value="Genomic_DNA"/>
</dbReference>
<dbReference type="FunFam" id="3.20.20.140:FF:000174">
    <property type="entry name" value="Dihydropyrimidinase-related protein 2"/>
    <property type="match status" value="1"/>
</dbReference>
<sequence>MNDVDVVIENGKIAFEDQIVEGIIACAKGKIVSLGITKTFSSFDIKIDAKGMLIMPGAIDEHVHSREPGLEYKDNFENATKGAIAGGVTTILEMPNTIPPVDSANSVRYKLEKIMSKAYADFGLYGVLHNSNVDKFEEMVREGVIGFKIFLGPTTGNIPPPNDGQLYEILSKSSKFNIPITFHAENASIIAYMSEKLKSLGRIDPLAHTESRPPICEEEAVQKVALIAKYTGGIAHILHISAASVFEIITQARKKGVHIFGETCPQYLFLSTDDYAKYGNLIKINPPLRDKDNQKALWQKILNGDVYSIGSDHAPHAPEEKSSDVWNSAAGFLGVQTVYRLLIDAALKNQINIHTVIRLLAKNPAMLFKLYPTKGCIALGSDADLVILNPKDETVIDEKILYSKYPLTPFLNWKLKGKIEKTILRGKIVFENGEVKGPSGKFLKKV</sequence>
<dbReference type="PANTHER" id="PTHR43668:SF2">
    <property type="entry name" value="ALLANTOINASE"/>
    <property type="match status" value="1"/>
</dbReference>
<comment type="caution">
    <text evidence="6">The sequence shown here is derived from an EMBL/GenBank/DDBJ whole genome shotgun (WGS) entry which is preliminary data.</text>
</comment>
<evidence type="ECO:0000256" key="4">
    <source>
        <dbReference type="ARBA" id="ARBA00022801"/>
    </source>
</evidence>
<evidence type="ECO:0000256" key="2">
    <source>
        <dbReference type="ARBA" id="ARBA00008829"/>
    </source>
</evidence>
<dbReference type="InterPro" id="IPR002195">
    <property type="entry name" value="Dihydroorotase_CS"/>
</dbReference>
<dbReference type="InterPro" id="IPR050138">
    <property type="entry name" value="DHOase/Allantoinase_Hydrolase"/>
</dbReference>